<evidence type="ECO:0000256" key="6">
    <source>
        <dbReference type="ARBA" id="ARBA00022989"/>
    </source>
</evidence>
<dbReference type="STRING" id="596152.DesU5LDRAFT_1266"/>
<evidence type="ECO:0000256" key="1">
    <source>
        <dbReference type="ARBA" id="ARBA00004651"/>
    </source>
</evidence>
<sequence length="398" mass="41184">MGKWTFSVLFAATVCGISSIYAPQPLLPLLAATFGLSQATASLALTATMLPLGLAPLVYGFFLDAVPARPLIGVSLALLALCTGGLCLCSDFGWFLVLRVGQGLLVPALLTALMTYLSTAAKPSQVRRVMAVYIAVTVFGGFFGRFFSGLAADALGWRMPFAGLGAALALCAAACLTLPPDARTAFSPIRFAHAPEVLRKPGFLATYTVIALLFFVFSGMLNLLPFRLAELEGGYTPLRAGAMYAGYLMGIVTCLTSHRLSRYFDSPARSMAVGAAAVIAAALVFALPFQGALFASVFVLCAGMFTAHSVAPGVLNGAEREHKGLVNGLYISFYYSGGALGTCLPGLVLARSGFGAAAGLLVLAAVAAAVVAVRLDAASFAAEGGPSRAAALRRGRDR</sequence>
<keyword evidence="4" id="KW-1003">Cell membrane</keyword>
<dbReference type="AlphaFoldDB" id="I2PZK6"/>
<organism evidence="10">
    <name type="scientific">Desulfovibrio sp. U5L</name>
    <dbReference type="NCBI Taxonomy" id="596152"/>
    <lineage>
        <taxon>Bacteria</taxon>
        <taxon>Pseudomonadati</taxon>
        <taxon>Thermodesulfobacteriota</taxon>
        <taxon>Desulfovibrionia</taxon>
        <taxon>Desulfovibrionales</taxon>
        <taxon>Desulfovibrionaceae</taxon>
        <taxon>Desulfovibrio</taxon>
    </lineage>
</organism>
<evidence type="ECO:0000256" key="3">
    <source>
        <dbReference type="ARBA" id="ARBA00022448"/>
    </source>
</evidence>
<evidence type="ECO:0000256" key="4">
    <source>
        <dbReference type="ARBA" id="ARBA00022475"/>
    </source>
</evidence>
<dbReference type="PANTHER" id="PTHR43271:SF1">
    <property type="entry name" value="INNER MEMBRANE TRANSPORT PROTEIN YNFM"/>
    <property type="match status" value="1"/>
</dbReference>
<keyword evidence="5 8" id="KW-0812">Transmembrane</keyword>
<feature type="transmembrane region" description="Helical" evidence="8">
    <location>
        <begin position="293"/>
        <end position="315"/>
    </location>
</feature>
<dbReference type="GO" id="GO:0022857">
    <property type="term" value="F:transmembrane transporter activity"/>
    <property type="evidence" value="ECO:0007669"/>
    <property type="project" value="InterPro"/>
</dbReference>
<proteinExistence type="inferred from homology"/>
<evidence type="ECO:0000256" key="2">
    <source>
        <dbReference type="ARBA" id="ARBA00008335"/>
    </source>
</evidence>
<dbReference type="Gene3D" id="1.20.1250.20">
    <property type="entry name" value="MFS general substrate transporter like domains"/>
    <property type="match status" value="1"/>
</dbReference>
<feature type="domain" description="Major facilitator superfamily (MFS) profile" evidence="9">
    <location>
        <begin position="1"/>
        <end position="382"/>
    </location>
</feature>
<feature type="transmembrane region" description="Helical" evidence="8">
    <location>
        <begin position="159"/>
        <end position="180"/>
    </location>
</feature>
<feature type="transmembrane region" description="Helical" evidence="8">
    <location>
        <begin position="354"/>
        <end position="373"/>
    </location>
</feature>
<dbReference type="HOGENOM" id="CLU_001265_19_3_7"/>
<dbReference type="InterPro" id="IPR011701">
    <property type="entry name" value="MFS"/>
</dbReference>
<comment type="similarity">
    <text evidence="2">Belongs to the major facilitator superfamily.</text>
</comment>
<dbReference type="PROSITE" id="PS50850">
    <property type="entry name" value="MFS"/>
    <property type="match status" value="1"/>
</dbReference>
<feature type="transmembrane region" description="Helical" evidence="8">
    <location>
        <begin position="270"/>
        <end position="287"/>
    </location>
</feature>
<evidence type="ECO:0000259" key="9">
    <source>
        <dbReference type="PROSITE" id="PS50850"/>
    </source>
</evidence>
<feature type="transmembrane region" description="Helical" evidence="8">
    <location>
        <begin position="100"/>
        <end position="117"/>
    </location>
</feature>
<feature type="transmembrane region" description="Helical" evidence="8">
    <location>
        <begin position="74"/>
        <end position="94"/>
    </location>
</feature>
<dbReference type="eggNOG" id="COG2814">
    <property type="taxonomic scope" value="Bacteria"/>
</dbReference>
<keyword evidence="7 8" id="KW-0472">Membrane</keyword>
<protein>
    <submittedName>
        <fullName evidence="10">Arabinose efflux permease family protein</fullName>
    </submittedName>
</protein>
<feature type="transmembrane region" description="Helical" evidence="8">
    <location>
        <begin position="43"/>
        <end position="62"/>
    </location>
</feature>
<dbReference type="InterPro" id="IPR036259">
    <property type="entry name" value="MFS_trans_sf"/>
</dbReference>
<dbReference type="PANTHER" id="PTHR43271">
    <property type="entry name" value="BLL2771 PROTEIN"/>
    <property type="match status" value="1"/>
</dbReference>
<keyword evidence="3" id="KW-0813">Transport</keyword>
<dbReference type="InterPro" id="IPR020846">
    <property type="entry name" value="MFS_dom"/>
</dbReference>
<feature type="transmembrane region" description="Helical" evidence="8">
    <location>
        <begin position="241"/>
        <end position="258"/>
    </location>
</feature>
<dbReference type="GO" id="GO:0005886">
    <property type="term" value="C:plasma membrane"/>
    <property type="evidence" value="ECO:0007669"/>
    <property type="project" value="UniProtKB-SubCell"/>
</dbReference>
<reference evidence="10" key="1">
    <citation type="submission" date="2011-11" db="EMBL/GenBank/DDBJ databases">
        <title>Improved High-Quality Draft sequence of Desulfovibrio sp. U5L.</title>
        <authorList>
            <consortium name="US DOE Joint Genome Institute"/>
            <person name="Lucas S."/>
            <person name="Han J."/>
            <person name="Lapidus A."/>
            <person name="Cheng J.-F."/>
            <person name="Goodwin L."/>
            <person name="Pitluck S."/>
            <person name="Peters L."/>
            <person name="Ovchinnikova G."/>
            <person name="Held B."/>
            <person name="Detter J.C."/>
            <person name="Han C."/>
            <person name="Tapia R."/>
            <person name="Land M."/>
            <person name="Hauser L."/>
            <person name="Kyrpides N."/>
            <person name="Ivanova N."/>
            <person name="Pagani I."/>
            <person name="Gabster J."/>
            <person name="Walker C."/>
            <person name="Stolyar S."/>
            <person name="Stahl D."/>
            <person name="Arkin A."/>
            <person name="Dehal P."/>
            <person name="Hazen T."/>
            <person name="Woyke T."/>
        </authorList>
    </citation>
    <scope>NUCLEOTIDE SEQUENCE [LARGE SCALE GENOMIC DNA]</scope>
    <source>
        <strain evidence="10">U5L</strain>
    </source>
</reference>
<evidence type="ECO:0000256" key="5">
    <source>
        <dbReference type="ARBA" id="ARBA00022692"/>
    </source>
</evidence>
<feature type="transmembrane region" description="Helical" evidence="8">
    <location>
        <begin position="327"/>
        <end position="348"/>
    </location>
</feature>
<evidence type="ECO:0000313" key="10">
    <source>
        <dbReference type="EMBL" id="EIG52962.1"/>
    </source>
</evidence>
<dbReference type="OrthoDB" id="9780737at2"/>
<comment type="subcellular location">
    <subcellularLocation>
        <location evidence="1">Cell membrane</location>
        <topology evidence="1">Multi-pass membrane protein</topology>
    </subcellularLocation>
</comment>
<evidence type="ECO:0000256" key="8">
    <source>
        <dbReference type="SAM" id="Phobius"/>
    </source>
</evidence>
<feature type="transmembrane region" description="Helical" evidence="8">
    <location>
        <begin position="129"/>
        <end position="147"/>
    </location>
</feature>
<dbReference type="SUPFAM" id="SSF103473">
    <property type="entry name" value="MFS general substrate transporter"/>
    <property type="match status" value="1"/>
</dbReference>
<name>I2PZK6_9BACT</name>
<feature type="transmembrane region" description="Helical" evidence="8">
    <location>
        <begin position="201"/>
        <end position="221"/>
    </location>
</feature>
<dbReference type="Pfam" id="PF07690">
    <property type="entry name" value="MFS_1"/>
    <property type="match status" value="1"/>
</dbReference>
<accession>I2PZK6</accession>
<gene>
    <name evidence="10" type="ORF">DesU5LDRAFT_1266</name>
</gene>
<keyword evidence="6 8" id="KW-1133">Transmembrane helix</keyword>
<evidence type="ECO:0000256" key="7">
    <source>
        <dbReference type="ARBA" id="ARBA00023136"/>
    </source>
</evidence>
<dbReference type="EMBL" id="JH600068">
    <property type="protein sequence ID" value="EIG52962.1"/>
    <property type="molecule type" value="Genomic_DNA"/>
</dbReference>